<evidence type="ECO:0000256" key="9">
    <source>
        <dbReference type="ARBA" id="ARBA00023140"/>
    </source>
</evidence>
<dbReference type="GO" id="GO:0016560">
    <property type="term" value="P:protein import into peroxisome matrix, docking"/>
    <property type="evidence" value="ECO:0007669"/>
    <property type="project" value="UniProtKB-UniRule"/>
</dbReference>
<dbReference type="Gene3D" id="1.10.10.10">
    <property type="entry name" value="Winged helix-like DNA-binding domain superfamily/Winged helix DNA-binding domain"/>
    <property type="match status" value="1"/>
</dbReference>
<evidence type="ECO:0000256" key="5">
    <source>
        <dbReference type="ARBA" id="ARBA00022927"/>
    </source>
</evidence>
<comment type="similarity">
    <text evidence="2 14">Belongs to the peroxin-14 family.</text>
</comment>
<feature type="compositionally biased region" description="Low complexity" evidence="15">
    <location>
        <begin position="82"/>
        <end position="101"/>
    </location>
</feature>
<evidence type="ECO:0000256" key="7">
    <source>
        <dbReference type="ARBA" id="ARBA00023010"/>
    </source>
</evidence>
<protein>
    <recommendedName>
        <fullName evidence="10 14">Peroxisomal membrane protein PEX14</fullName>
    </recommendedName>
    <alternativeName>
        <fullName evidence="11 14">Peroxin-14</fullName>
    </alternativeName>
</protein>
<evidence type="ECO:0000256" key="4">
    <source>
        <dbReference type="ARBA" id="ARBA00022692"/>
    </source>
</evidence>
<evidence type="ECO:0000256" key="14">
    <source>
        <dbReference type="RuleBase" id="RU367032"/>
    </source>
</evidence>
<evidence type="ECO:0000256" key="11">
    <source>
        <dbReference type="ARBA" id="ARBA00029691"/>
    </source>
</evidence>
<feature type="compositionally biased region" description="Low complexity" evidence="15">
    <location>
        <begin position="11"/>
        <end position="28"/>
    </location>
</feature>
<dbReference type="PANTHER" id="PTHR23058">
    <property type="entry name" value="PEROXISOMAL MEMBRANE PROTEIN PEX14"/>
    <property type="match status" value="1"/>
</dbReference>
<gene>
    <name evidence="18" type="ORF">PPAR00522_LOCUS12217</name>
</gene>
<comment type="function">
    <text evidence="12 14">Component of the PEX13-PEX14 docking complex, a translocon channel that specifically mediates the import of peroxisomal cargo proteins bound to PEX5 receptor. The PEX13-PEX14 docking complex forms a large import pore which can be opened to a diameter of about 9 nm. Mechanistically, PEX5 receptor along with cargo proteins associates with the PEX14 subunit of the PEX13-PEX14 docking complex in the cytosol, leading to the insertion of the receptor into the organelle membrane with the concomitant translocation of the cargo into the peroxisome matrix.</text>
</comment>
<keyword evidence="5 14" id="KW-0653">Protein transport</keyword>
<evidence type="ECO:0000256" key="1">
    <source>
        <dbReference type="ARBA" id="ARBA00004549"/>
    </source>
</evidence>
<dbReference type="InterPro" id="IPR025655">
    <property type="entry name" value="PEX14"/>
</dbReference>
<evidence type="ECO:0000256" key="12">
    <source>
        <dbReference type="ARBA" id="ARBA00053920"/>
    </source>
</evidence>
<dbReference type="Pfam" id="PF04695">
    <property type="entry name" value="Pex14_N"/>
    <property type="match status" value="1"/>
</dbReference>
<evidence type="ECO:0000256" key="6">
    <source>
        <dbReference type="ARBA" id="ARBA00022989"/>
    </source>
</evidence>
<accession>A0A7S0V2V5</accession>
<dbReference type="PANTHER" id="PTHR23058:SF0">
    <property type="entry name" value="PEROXISOMAL MEMBRANE PROTEIN PEX14"/>
    <property type="match status" value="1"/>
</dbReference>
<keyword evidence="7" id="KW-0811">Translocation</keyword>
<sequence length="560" mass="59074">MAAPAPSTEVPAGETAGTEAPTTTTSPSIREDQVKNAVAFLSHPKVKSSSIEAKRSFLERKGLTTAEIEAAFQQVPQDAPESKAVAATVAPTTSVASKSSSGQTPPKPWQQTQAQGQQQPYYGQQMVPYQPVAVARPPLRWSQIVLRLGFIGVSAYSLHRFLYPYVLKIITNYRAAQQKKEDEKTQLLTELISAVRSLKESQMELKSTGESLSAAVTEMNEFRREDEDRRRQEEDRRILESIQALPPSRPGAPSVYSNGNYSMSYTVKEPQGVISNSNAFRNNSPTYYTSSHGEIVPSSTAATSVIAKESSSSSNSNSNSAANGSSGSNGYSSSYMEIMEMVKNNITPPNVRTDIKDTPPNPNQPISQSKIAPQPKPWEVMAATRASLGSVVDSSSSFPSSSAAVSSYDEVDLTPSFLAGTSSANPVTADQLPLPVPTPAPAPVSILSSIPSADSWKPPVIPQRRVKVGPTPTTTLGSGGGAAAAAVSAVSVSASSGTSAAVEEDTKAVEVEVPVSKVVNEPFAALTSTISAPMAALSAVEGATPDLPEGEVVTQVLEDE</sequence>
<keyword evidence="4" id="KW-0812">Transmembrane</keyword>
<dbReference type="InterPro" id="IPR006785">
    <property type="entry name" value="Pex14_N"/>
</dbReference>
<dbReference type="FunFam" id="1.10.10.10:FF:000217">
    <property type="entry name" value="Peroxisomal membrane protein PEX14"/>
    <property type="match status" value="1"/>
</dbReference>
<feature type="region of interest" description="Disordered" evidence="15">
    <location>
        <begin position="347"/>
        <end position="371"/>
    </location>
</feature>
<keyword evidence="9 14" id="KW-0576">Peroxisome</keyword>
<comment type="subcellular location">
    <subcellularLocation>
        <location evidence="1">Peroxisome membrane</location>
        <topology evidence="1">Single-pass membrane protein</topology>
    </subcellularLocation>
</comment>
<comment type="subunit">
    <text evidence="13">Interacts with PEX13; forming the PEX13-PEX14 docking complex. Interacts with PEX5 (via WxxxF/Y motifs).</text>
</comment>
<evidence type="ECO:0000256" key="13">
    <source>
        <dbReference type="ARBA" id="ARBA00064754"/>
    </source>
</evidence>
<feature type="region of interest" description="Disordered" evidence="15">
    <location>
        <begin position="1"/>
        <end position="31"/>
    </location>
</feature>
<evidence type="ECO:0000256" key="10">
    <source>
        <dbReference type="ARBA" id="ARBA00029502"/>
    </source>
</evidence>
<feature type="domain" description="Peroxisome membrane anchor protein Pex14p N-terminal" evidence="16">
    <location>
        <begin position="30"/>
        <end position="73"/>
    </location>
</feature>
<dbReference type="InterPro" id="IPR040554">
    <property type="entry name" value="KPWE_PEX14_dom"/>
</dbReference>
<keyword evidence="8 14" id="KW-0472">Membrane</keyword>
<feature type="region of interest" description="Disordered" evidence="15">
    <location>
        <begin position="310"/>
        <end position="329"/>
    </location>
</feature>
<evidence type="ECO:0000256" key="15">
    <source>
        <dbReference type="SAM" id="MobiDB-lite"/>
    </source>
</evidence>
<keyword evidence="6" id="KW-1133">Transmembrane helix</keyword>
<organism evidence="18">
    <name type="scientific">Polytomella parva</name>
    <dbReference type="NCBI Taxonomy" id="51329"/>
    <lineage>
        <taxon>Eukaryota</taxon>
        <taxon>Viridiplantae</taxon>
        <taxon>Chlorophyta</taxon>
        <taxon>core chlorophytes</taxon>
        <taxon>Chlorophyceae</taxon>
        <taxon>CS clade</taxon>
        <taxon>Chlamydomonadales</taxon>
        <taxon>Chlamydomonadaceae</taxon>
        <taxon>Polytomella</taxon>
    </lineage>
</organism>
<feature type="region of interest" description="Disordered" evidence="15">
    <location>
        <begin position="74"/>
        <end position="117"/>
    </location>
</feature>
<evidence type="ECO:0000259" key="17">
    <source>
        <dbReference type="Pfam" id="PF17733"/>
    </source>
</evidence>
<evidence type="ECO:0000259" key="16">
    <source>
        <dbReference type="Pfam" id="PF04695"/>
    </source>
</evidence>
<dbReference type="AlphaFoldDB" id="A0A7S0V2V5"/>
<evidence type="ECO:0000313" key="18">
    <source>
        <dbReference type="EMBL" id="CAD8776108.1"/>
    </source>
</evidence>
<dbReference type="InterPro" id="IPR036388">
    <property type="entry name" value="WH-like_DNA-bd_sf"/>
</dbReference>
<proteinExistence type="inferred from homology"/>
<feature type="domain" description="Peroxisomal membrane protein PEX14-like KPWE" evidence="17">
    <location>
        <begin position="331"/>
        <end position="379"/>
    </location>
</feature>
<evidence type="ECO:0000256" key="8">
    <source>
        <dbReference type="ARBA" id="ARBA00023136"/>
    </source>
</evidence>
<dbReference type="GO" id="GO:1990429">
    <property type="term" value="C:peroxisomal importomer complex"/>
    <property type="evidence" value="ECO:0007669"/>
    <property type="project" value="TreeGrafter"/>
</dbReference>
<dbReference type="GO" id="GO:0005102">
    <property type="term" value="F:signaling receptor binding"/>
    <property type="evidence" value="ECO:0007669"/>
    <property type="project" value="TreeGrafter"/>
</dbReference>
<feature type="region of interest" description="Disordered" evidence="15">
    <location>
        <begin position="206"/>
        <end position="257"/>
    </location>
</feature>
<evidence type="ECO:0000256" key="3">
    <source>
        <dbReference type="ARBA" id="ARBA00022448"/>
    </source>
</evidence>
<reference evidence="18" key="1">
    <citation type="submission" date="2021-01" db="EMBL/GenBank/DDBJ databases">
        <authorList>
            <person name="Corre E."/>
            <person name="Pelletier E."/>
            <person name="Niang G."/>
            <person name="Scheremetjew M."/>
            <person name="Finn R."/>
            <person name="Kale V."/>
            <person name="Holt S."/>
            <person name="Cochrane G."/>
            <person name="Meng A."/>
            <person name="Brown T."/>
            <person name="Cohen L."/>
        </authorList>
    </citation>
    <scope>NUCLEOTIDE SEQUENCE</scope>
    <source>
        <strain evidence="18">SAG 63-3</strain>
    </source>
</reference>
<name>A0A7S0V2V5_9CHLO</name>
<dbReference type="Pfam" id="PF17733">
    <property type="entry name" value="KPWE_dom"/>
    <property type="match status" value="1"/>
</dbReference>
<feature type="compositionally biased region" description="Basic and acidic residues" evidence="15">
    <location>
        <begin position="220"/>
        <end position="239"/>
    </location>
</feature>
<dbReference type="EMBL" id="HBFM01018802">
    <property type="protein sequence ID" value="CAD8776108.1"/>
    <property type="molecule type" value="Transcribed_RNA"/>
</dbReference>
<dbReference type="GO" id="GO:0005778">
    <property type="term" value="C:peroxisomal membrane"/>
    <property type="evidence" value="ECO:0007669"/>
    <property type="project" value="UniProtKB-SubCell"/>
</dbReference>
<evidence type="ECO:0000256" key="2">
    <source>
        <dbReference type="ARBA" id="ARBA00005443"/>
    </source>
</evidence>
<keyword evidence="3 14" id="KW-0813">Transport</keyword>